<keyword evidence="2" id="KW-0732">Signal</keyword>
<dbReference type="Pfam" id="PF10988">
    <property type="entry name" value="DUF2807"/>
    <property type="match status" value="1"/>
</dbReference>
<evidence type="ECO:0000313" key="4">
    <source>
        <dbReference type="EMBL" id="MFC5408601.1"/>
    </source>
</evidence>
<evidence type="ECO:0000256" key="2">
    <source>
        <dbReference type="SAM" id="SignalP"/>
    </source>
</evidence>
<feature type="signal peptide" evidence="2">
    <location>
        <begin position="1"/>
        <end position="22"/>
    </location>
</feature>
<comment type="caution">
    <text evidence="4">The sequence shown here is derived from an EMBL/GenBank/DDBJ whole genome shotgun (WGS) entry which is preliminary data.</text>
</comment>
<evidence type="ECO:0000256" key="1">
    <source>
        <dbReference type="SAM" id="MobiDB-lite"/>
    </source>
</evidence>
<dbReference type="PROSITE" id="PS51257">
    <property type="entry name" value="PROKAR_LIPOPROTEIN"/>
    <property type="match status" value="1"/>
</dbReference>
<evidence type="ECO:0000259" key="3">
    <source>
        <dbReference type="Pfam" id="PF10988"/>
    </source>
</evidence>
<gene>
    <name evidence="4" type="ORF">ACFPMF_04740</name>
</gene>
<dbReference type="InterPro" id="IPR021255">
    <property type="entry name" value="DUF2807"/>
</dbReference>
<sequence>MKRVLIFSSVFTVFLAFLTSCNQEDVGPLQEGEKTFSLSGFDKVEMGGGFDVNVQPGSSFQIVAKGDQRNLDDLDVKIRNGALTAEYRTHKNRKYTTEFTITMPTLRAVNFSGGVHSTIKGFANAATLDIELSGGSHGTMDVLAGRTNVVVSGGSKLELKKPEVTTGDDTVTGAANQFTIDASGGSHLYAFAYPANEITVKATGASQAEITVSRSLTAEASGASKIRYRGNPANVNQNASGGSKIERD</sequence>
<dbReference type="Proteomes" id="UP001596106">
    <property type="component" value="Unassembled WGS sequence"/>
</dbReference>
<dbReference type="EMBL" id="JBHSMA010000001">
    <property type="protein sequence ID" value="MFC5408601.1"/>
    <property type="molecule type" value="Genomic_DNA"/>
</dbReference>
<accession>A0ABW0I864</accession>
<reference evidence="5" key="1">
    <citation type="journal article" date="2019" name="Int. J. Syst. Evol. Microbiol.">
        <title>The Global Catalogue of Microorganisms (GCM) 10K type strain sequencing project: providing services to taxonomists for standard genome sequencing and annotation.</title>
        <authorList>
            <consortium name="The Broad Institute Genomics Platform"/>
            <consortium name="The Broad Institute Genome Sequencing Center for Infectious Disease"/>
            <person name="Wu L."/>
            <person name="Ma J."/>
        </authorList>
    </citation>
    <scope>NUCLEOTIDE SEQUENCE [LARGE SCALE GENOMIC DNA]</scope>
    <source>
        <strain evidence="5">CCUG 55250</strain>
    </source>
</reference>
<organism evidence="4 5">
    <name type="scientific">Larkinella bovis</name>
    <dbReference type="NCBI Taxonomy" id="683041"/>
    <lineage>
        <taxon>Bacteria</taxon>
        <taxon>Pseudomonadati</taxon>
        <taxon>Bacteroidota</taxon>
        <taxon>Cytophagia</taxon>
        <taxon>Cytophagales</taxon>
        <taxon>Spirosomataceae</taxon>
        <taxon>Larkinella</taxon>
    </lineage>
</organism>
<name>A0ABW0I864_9BACT</name>
<dbReference type="RefSeq" id="WP_379841638.1">
    <property type="nucleotide sequence ID" value="NZ_JBHSMA010000001.1"/>
</dbReference>
<feature type="region of interest" description="Disordered" evidence="1">
    <location>
        <begin position="228"/>
        <end position="248"/>
    </location>
</feature>
<protein>
    <submittedName>
        <fullName evidence="4">Head GIN domain-containing protein</fullName>
    </submittedName>
</protein>
<keyword evidence="5" id="KW-1185">Reference proteome</keyword>
<proteinExistence type="predicted"/>
<evidence type="ECO:0000313" key="5">
    <source>
        <dbReference type="Proteomes" id="UP001596106"/>
    </source>
</evidence>
<feature type="chain" id="PRO_5046674548" evidence="2">
    <location>
        <begin position="23"/>
        <end position="248"/>
    </location>
</feature>
<feature type="domain" description="Putative auto-transporter adhesin head GIN" evidence="3">
    <location>
        <begin position="41"/>
        <end position="232"/>
    </location>
</feature>
<dbReference type="Gene3D" id="2.160.20.120">
    <property type="match status" value="1"/>
</dbReference>